<proteinExistence type="predicted"/>
<feature type="region of interest" description="Disordered" evidence="1">
    <location>
        <begin position="1"/>
        <end position="34"/>
    </location>
</feature>
<reference evidence="2 3" key="1">
    <citation type="submission" date="2019-03" db="EMBL/GenBank/DDBJ databases">
        <title>First draft genome of Liparis tanakae, snailfish: a comprehensive survey of snailfish specific genes.</title>
        <authorList>
            <person name="Kim W."/>
            <person name="Song I."/>
            <person name="Jeong J.-H."/>
            <person name="Kim D."/>
            <person name="Kim S."/>
            <person name="Ryu S."/>
            <person name="Song J.Y."/>
            <person name="Lee S.K."/>
        </authorList>
    </citation>
    <scope>NUCLEOTIDE SEQUENCE [LARGE SCALE GENOMIC DNA]</scope>
    <source>
        <tissue evidence="2">Muscle</tissue>
    </source>
</reference>
<dbReference type="Proteomes" id="UP000314294">
    <property type="component" value="Unassembled WGS sequence"/>
</dbReference>
<keyword evidence="3" id="KW-1185">Reference proteome</keyword>
<evidence type="ECO:0000313" key="3">
    <source>
        <dbReference type="Proteomes" id="UP000314294"/>
    </source>
</evidence>
<comment type="caution">
    <text evidence="2">The sequence shown here is derived from an EMBL/GenBank/DDBJ whole genome shotgun (WGS) entry which is preliminary data.</text>
</comment>
<evidence type="ECO:0000313" key="2">
    <source>
        <dbReference type="EMBL" id="TNN42240.1"/>
    </source>
</evidence>
<dbReference type="EMBL" id="SRLO01001050">
    <property type="protein sequence ID" value="TNN42240.1"/>
    <property type="molecule type" value="Genomic_DNA"/>
</dbReference>
<name>A0A4Z2FN14_9TELE</name>
<dbReference type="AlphaFoldDB" id="A0A4Z2FN14"/>
<organism evidence="2 3">
    <name type="scientific">Liparis tanakae</name>
    <name type="common">Tanaka's snailfish</name>
    <dbReference type="NCBI Taxonomy" id="230148"/>
    <lineage>
        <taxon>Eukaryota</taxon>
        <taxon>Metazoa</taxon>
        <taxon>Chordata</taxon>
        <taxon>Craniata</taxon>
        <taxon>Vertebrata</taxon>
        <taxon>Euteleostomi</taxon>
        <taxon>Actinopterygii</taxon>
        <taxon>Neopterygii</taxon>
        <taxon>Teleostei</taxon>
        <taxon>Neoteleostei</taxon>
        <taxon>Acanthomorphata</taxon>
        <taxon>Eupercaria</taxon>
        <taxon>Perciformes</taxon>
        <taxon>Cottioidei</taxon>
        <taxon>Cottales</taxon>
        <taxon>Liparidae</taxon>
        <taxon>Liparis</taxon>
    </lineage>
</organism>
<protein>
    <submittedName>
        <fullName evidence="2">Uncharacterized protein</fullName>
    </submittedName>
</protein>
<accession>A0A4Z2FN14</accession>
<evidence type="ECO:0000256" key="1">
    <source>
        <dbReference type="SAM" id="MobiDB-lite"/>
    </source>
</evidence>
<sequence>MKGESAAAKRHGKGSRDAYEYRNNSSPERWGTERIGTERPARVYRGGMFGPASLQLLQNTAVSAGHAVRERNAAGPYVADFWTPTLRIQGSRSARRSERRRYFSKTLGFETLRRPIAALHHKPLIQVDSAPLSLIFIIMQPEDNISQLRCSILFFINKGRTERLHDTLHTGAVW</sequence>
<gene>
    <name evidence="2" type="ORF">EYF80_047580</name>
</gene>